<dbReference type="InterPro" id="IPR036875">
    <property type="entry name" value="Znf_CCHC_sf"/>
</dbReference>
<dbReference type="InterPro" id="IPR032567">
    <property type="entry name" value="RTL1-rel"/>
</dbReference>
<dbReference type="GO" id="GO:0003676">
    <property type="term" value="F:nucleic acid binding"/>
    <property type="evidence" value="ECO:0007669"/>
    <property type="project" value="InterPro"/>
</dbReference>
<protein>
    <recommendedName>
        <fullName evidence="3">CCHC-type domain-containing protein</fullName>
    </recommendedName>
</protein>
<evidence type="ECO:0000313" key="4">
    <source>
        <dbReference type="EMBL" id="CCE34899.1"/>
    </source>
</evidence>
<dbReference type="EMBL" id="CAGA01000152">
    <property type="protein sequence ID" value="CCE34899.1"/>
    <property type="molecule type" value="Genomic_DNA"/>
</dbReference>
<dbReference type="SMART" id="SM00343">
    <property type="entry name" value="ZnF_C2HC"/>
    <property type="match status" value="1"/>
</dbReference>
<dbReference type="GO" id="GO:0008270">
    <property type="term" value="F:zinc ion binding"/>
    <property type="evidence" value="ECO:0007669"/>
    <property type="project" value="UniProtKB-KW"/>
</dbReference>
<feature type="compositionally biased region" description="Basic and acidic residues" evidence="2">
    <location>
        <begin position="319"/>
        <end position="333"/>
    </location>
</feature>
<dbReference type="PANTHER" id="PTHR15503:SF22">
    <property type="entry name" value="TRANSPOSON TY3-I GAG POLYPROTEIN"/>
    <property type="match status" value="1"/>
</dbReference>
<dbReference type="Proteomes" id="UP000016801">
    <property type="component" value="Unassembled WGS sequence"/>
</dbReference>
<dbReference type="PROSITE" id="PS50158">
    <property type="entry name" value="ZF_CCHC"/>
    <property type="match status" value="1"/>
</dbReference>
<dbReference type="PANTHER" id="PTHR15503">
    <property type="entry name" value="LDOC1 RELATED"/>
    <property type="match status" value="1"/>
</dbReference>
<keyword evidence="1" id="KW-0862">Zinc</keyword>
<dbReference type="PhylomeDB" id="M1WIQ7"/>
<gene>
    <name evidence="4" type="ORF">CPUR_08838</name>
</gene>
<feature type="compositionally biased region" description="Polar residues" evidence="2">
    <location>
        <begin position="302"/>
        <end position="318"/>
    </location>
</feature>
<dbReference type="InterPro" id="IPR001878">
    <property type="entry name" value="Znf_CCHC"/>
</dbReference>
<feature type="domain" description="CCHC-type" evidence="3">
    <location>
        <begin position="270"/>
        <end position="284"/>
    </location>
</feature>
<organism evidence="4 5">
    <name type="scientific">Claviceps purpurea (strain 20.1)</name>
    <name type="common">Ergot fungus</name>
    <name type="synonym">Sphacelia segetum</name>
    <dbReference type="NCBI Taxonomy" id="1111077"/>
    <lineage>
        <taxon>Eukaryota</taxon>
        <taxon>Fungi</taxon>
        <taxon>Dikarya</taxon>
        <taxon>Ascomycota</taxon>
        <taxon>Pezizomycotina</taxon>
        <taxon>Sordariomycetes</taxon>
        <taxon>Hypocreomycetidae</taxon>
        <taxon>Hypocreales</taxon>
        <taxon>Clavicipitaceae</taxon>
        <taxon>Claviceps</taxon>
    </lineage>
</organism>
<dbReference type="AlphaFoldDB" id="M1WIQ7"/>
<dbReference type="HOGENOM" id="CLU_000384_20_3_1"/>
<dbReference type="Gene3D" id="4.10.60.10">
    <property type="entry name" value="Zinc finger, CCHC-type"/>
    <property type="match status" value="1"/>
</dbReference>
<dbReference type="Pfam" id="PF00098">
    <property type="entry name" value="zf-CCHC"/>
    <property type="match status" value="1"/>
</dbReference>
<name>M1WIQ7_CLAP2</name>
<evidence type="ECO:0000259" key="3">
    <source>
        <dbReference type="PROSITE" id="PS50158"/>
    </source>
</evidence>
<dbReference type="eggNOG" id="ENOG502SZCW">
    <property type="taxonomic scope" value="Eukaryota"/>
</dbReference>
<evidence type="ECO:0000256" key="1">
    <source>
        <dbReference type="PROSITE-ProRule" id="PRU00047"/>
    </source>
</evidence>
<keyword evidence="1" id="KW-0863">Zinc-finger</keyword>
<evidence type="ECO:0000313" key="5">
    <source>
        <dbReference type="Proteomes" id="UP000016801"/>
    </source>
</evidence>
<dbReference type="Pfam" id="PF03732">
    <property type="entry name" value="Retrotrans_gag"/>
    <property type="match status" value="1"/>
</dbReference>
<dbReference type="STRING" id="1111077.M1WIQ7"/>
<sequence length="333" mass="37403">MSTASGTTSNSGQAMAQMRQQIELLTQQLTALRANGAGALTLPKFPKPDSFDGSKGDVRTFLTQSKAYLRVNTTISTSAAQILCIGNLLTGKAMEWWEPTLRDYLDNETPDAETARIFSDFENFEEILQTTFGDPDEVRTATRKLKLLRQTGSAQHYAREFRRIATRLTWEDDSQMELFYDGLREDVKDEIAKDDRPDTFDDFVSKVIKVDNRLYARRLERGGRDTGFRGPPRGRNQPNTSQRRVGSTAYGTHSGPMELDAASREKPKTCYNCGLPGHFANKCRAPKKVWRPVAEDRRLNAANRSDLPTRTVSMASSEESTKKIAGNDDRRCA</sequence>
<comment type="caution">
    <text evidence="4">The sequence shown here is derived from an EMBL/GenBank/DDBJ whole genome shotgun (WGS) entry which is preliminary data.</text>
</comment>
<feature type="region of interest" description="Disordered" evidence="2">
    <location>
        <begin position="221"/>
        <end position="259"/>
    </location>
</feature>
<reference evidence="4 5" key="1">
    <citation type="journal article" date="2013" name="PLoS Genet.">
        <title>Plant-symbiotic fungi as chemical engineers: Multi-genome analysis of the Clavicipitaceae reveals dynamics of alkaloid loci.</title>
        <authorList>
            <person name="Schardl C.L."/>
            <person name="Young C.A."/>
            <person name="Hesse U."/>
            <person name="Amyotte S.G."/>
            <person name="Andreeva K."/>
            <person name="Calie P.J."/>
            <person name="Fleetwood D.J."/>
            <person name="Haws D.C."/>
            <person name="Moore N."/>
            <person name="Oeser B."/>
            <person name="Panaccione D.G."/>
            <person name="Schweri K.K."/>
            <person name="Voisey C.R."/>
            <person name="Farman M.L."/>
            <person name="Jaromczyk J.W."/>
            <person name="Roe B.A."/>
            <person name="O'Sullivan D.M."/>
            <person name="Scott B."/>
            <person name="Tudzynski P."/>
            <person name="An Z."/>
            <person name="Arnaoudova E.G."/>
            <person name="Bullock C.T."/>
            <person name="Charlton N.D."/>
            <person name="Chen L."/>
            <person name="Cox M."/>
            <person name="Dinkins R.D."/>
            <person name="Florea S."/>
            <person name="Glenn A.E."/>
            <person name="Gordon A."/>
            <person name="Gueldener U."/>
            <person name="Harris D.R."/>
            <person name="Hollin W."/>
            <person name="Jaromczyk J."/>
            <person name="Johnson R.D."/>
            <person name="Khan A.K."/>
            <person name="Leistner E."/>
            <person name="Leuchtmann A."/>
            <person name="Li C."/>
            <person name="Liu J."/>
            <person name="Liu J."/>
            <person name="Liu M."/>
            <person name="Mace W."/>
            <person name="Machado C."/>
            <person name="Nagabhyru P."/>
            <person name="Pan J."/>
            <person name="Schmid J."/>
            <person name="Sugawara K."/>
            <person name="Steiner U."/>
            <person name="Takach J.E."/>
            <person name="Tanaka E."/>
            <person name="Webb J.S."/>
            <person name="Wilson E.V."/>
            <person name="Wiseman J.L."/>
            <person name="Yoshida R."/>
            <person name="Zeng Z."/>
        </authorList>
    </citation>
    <scope>NUCLEOTIDE SEQUENCE [LARGE SCALE GENOMIC DNA]</scope>
    <source>
        <strain evidence="4 5">20.1</strain>
    </source>
</reference>
<dbReference type="SUPFAM" id="SSF57756">
    <property type="entry name" value="Retrovirus zinc finger-like domains"/>
    <property type="match status" value="1"/>
</dbReference>
<accession>M1WIQ7</accession>
<keyword evidence="1" id="KW-0479">Metal-binding</keyword>
<feature type="compositionally biased region" description="Polar residues" evidence="2">
    <location>
        <begin position="236"/>
        <end position="251"/>
    </location>
</feature>
<evidence type="ECO:0000256" key="2">
    <source>
        <dbReference type="SAM" id="MobiDB-lite"/>
    </source>
</evidence>
<keyword evidence="5" id="KW-1185">Reference proteome</keyword>
<dbReference type="VEuPathDB" id="FungiDB:CPUR_08838"/>
<feature type="region of interest" description="Disordered" evidence="2">
    <location>
        <begin position="301"/>
        <end position="333"/>
    </location>
</feature>
<dbReference type="OrthoDB" id="5151719at2759"/>
<proteinExistence type="predicted"/>
<dbReference type="InterPro" id="IPR005162">
    <property type="entry name" value="Retrotrans_gag_dom"/>
</dbReference>